<protein>
    <submittedName>
        <fullName evidence="2">SMI1/KNR4 family protein</fullName>
    </submittedName>
</protein>
<dbReference type="PROSITE" id="PS51257">
    <property type="entry name" value="PROKAR_LIPOPROTEIN"/>
    <property type="match status" value="1"/>
</dbReference>
<evidence type="ECO:0000313" key="2">
    <source>
        <dbReference type="EMBL" id="NWB51293.1"/>
    </source>
</evidence>
<dbReference type="EMBL" id="JACAPU010000079">
    <property type="protein sequence ID" value="NWB51293.1"/>
    <property type="molecule type" value="Genomic_DNA"/>
</dbReference>
<accession>A0A7Y7WMA1</accession>
<gene>
    <name evidence="2" type="ORF">HX829_33010</name>
</gene>
<organism evidence="2 3">
    <name type="scientific">Pseudomonas gingeri</name>
    <dbReference type="NCBI Taxonomy" id="117681"/>
    <lineage>
        <taxon>Bacteria</taxon>
        <taxon>Pseudomonadati</taxon>
        <taxon>Pseudomonadota</taxon>
        <taxon>Gammaproteobacteria</taxon>
        <taxon>Pseudomonadales</taxon>
        <taxon>Pseudomonadaceae</taxon>
        <taxon>Pseudomonas</taxon>
    </lineage>
</organism>
<dbReference type="Proteomes" id="UP000582981">
    <property type="component" value="Unassembled WGS sequence"/>
</dbReference>
<evidence type="ECO:0000259" key="1">
    <source>
        <dbReference type="SMART" id="SM00860"/>
    </source>
</evidence>
<reference evidence="2 3" key="1">
    <citation type="submission" date="2020-04" db="EMBL/GenBank/DDBJ databases">
        <title>Molecular characterization of pseudomonads from Agaricus bisporus reveal novel blotch 2 pathogens in Western Europe.</title>
        <authorList>
            <person name="Taparia T."/>
            <person name="Krijger M."/>
            <person name="Haynes E."/>
            <person name="Elpinstone J.G."/>
            <person name="Noble R."/>
            <person name="Van Der Wolf J."/>
        </authorList>
    </citation>
    <scope>NUCLEOTIDE SEQUENCE [LARGE SCALE GENOMIC DNA]</scope>
    <source>
        <strain evidence="2 3">F1001</strain>
    </source>
</reference>
<dbReference type="Gene3D" id="3.40.1580.10">
    <property type="entry name" value="SMI1/KNR4-like"/>
    <property type="match status" value="1"/>
</dbReference>
<name>A0A7Y7WMA1_9PSED</name>
<dbReference type="AlphaFoldDB" id="A0A7Y7WMA1"/>
<dbReference type="Pfam" id="PF09346">
    <property type="entry name" value="SMI1_KNR4"/>
    <property type="match status" value="1"/>
</dbReference>
<dbReference type="SMART" id="SM00860">
    <property type="entry name" value="SMI1_KNR4"/>
    <property type="match status" value="1"/>
</dbReference>
<dbReference type="InterPro" id="IPR037883">
    <property type="entry name" value="Knr4/Smi1-like_sf"/>
</dbReference>
<feature type="domain" description="Knr4/Smi1-like" evidence="1">
    <location>
        <begin position="25"/>
        <end position="141"/>
    </location>
</feature>
<proteinExistence type="predicted"/>
<comment type="caution">
    <text evidence="2">The sequence shown here is derived from an EMBL/GenBank/DDBJ whole genome shotgun (WGS) entry which is preliminary data.</text>
</comment>
<sequence length="152" mass="17080">MIKSVREVFSELEQKGVISVGSTLGCNEDEILAVERHFNCTLPLAYREFLVIVGRSAGKLFCGTDIFYPRVLQLQSEAKELLIELGAPDLLPNNAKVFCMHQGYEINYFLPVSDDPPVFQYFEGQSEVSQPWESFSEFLRLSVEGGVHSGQI</sequence>
<dbReference type="RefSeq" id="WP_177145927.1">
    <property type="nucleotide sequence ID" value="NZ_JACAPU010000079.1"/>
</dbReference>
<dbReference type="SUPFAM" id="SSF160631">
    <property type="entry name" value="SMI1/KNR4-like"/>
    <property type="match status" value="1"/>
</dbReference>
<dbReference type="InterPro" id="IPR018958">
    <property type="entry name" value="Knr4/Smi1-like_dom"/>
</dbReference>
<evidence type="ECO:0000313" key="3">
    <source>
        <dbReference type="Proteomes" id="UP000582981"/>
    </source>
</evidence>